<keyword evidence="2" id="KW-1185">Reference proteome</keyword>
<evidence type="ECO:0000313" key="1">
    <source>
        <dbReference type="EMBL" id="KAJ1674169.1"/>
    </source>
</evidence>
<protein>
    <submittedName>
        <fullName evidence="1">Uncharacterized protein</fullName>
    </submittedName>
</protein>
<dbReference type="Proteomes" id="UP001145114">
    <property type="component" value="Unassembled WGS sequence"/>
</dbReference>
<organism evidence="1 2">
    <name type="scientific">Spiromyces aspiralis</name>
    <dbReference type="NCBI Taxonomy" id="68401"/>
    <lineage>
        <taxon>Eukaryota</taxon>
        <taxon>Fungi</taxon>
        <taxon>Fungi incertae sedis</taxon>
        <taxon>Zoopagomycota</taxon>
        <taxon>Kickxellomycotina</taxon>
        <taxon>Kickxellomycetes</taxon>
        <taxon>Kickxellales</taxon>
        <taxon>Kickxellaceae</taxon>
        <taxon>Spiromyces</taxon>
    </lineage>
</organism>
<dbReference type="EMBL" id="JAMZIH010006201">
    <property type="protein sequence ID" value="KAJ1674169.1"/>
    <property type="molecule type" value="Genomic_DNA"/>
</dbReference>
<name>A0ACC1HJS6_9FUNG</name>
<accession>A0ACC1HJS6</accession>
<proteinExistence type="predicted"/>
<comment type="caution">
    <text evidence="1">The sequence shown here is derived from an EMBL/GenBank/DDBJ whole genome shotgun (WGS) entry which is preliminary data.</text>
</comment>
<reference evidence="1" key="1">
    <citation type="submission" date="2022-06" db="EMBL/GenBank/DDBJ databases">
        <title>Phylogenomic reconstructions and comparative analyses of Kickxellomycotina fungi.</title>
        <authorList>
            <person name="Reynolds N.K."/>
            <person name="Stajich J.E."/>
            <person name="Barry K."/>
            <person name="Grigoriev I.V."/>
            <person name="Crous P."/>
            <person name="Smith M.E."/>
        </authorList>
    </citation>
    <scope>NUCLEOTIDE SEQUENCE</scope>
    <source>
        <strain evidence="1">RSA 2271</strain>
    </source>
</reference>
<evidence type="ECO:0000313" key="2">
    <source>
        <dbReference type="Proteomes" id="UP001145114"/>
    </source>
</evidence>
<sequence>MIVFTSELCDQFKRDGCLAIPGFLTSDEVKEMRNEAQRLLDEFDIEGHPMTTFATEESPKGHVGDQYFLESEDKVRYFLEEGAIGPDGRLTMSKEHAVNKIGHGLHDLIPVFAKASVNDRVRAIARALEYKDPMVLQSMLIFKQPKIGGAVPCHQDSSFLYTDPPSALGFWFALEDCKTTNGCLEFVSRSHLITPITSRFVVKEGRTGTEFVPISDVKPPEPDPSEFKAIEVPAGTLVLIHGSVLHRSAPNLSDSSRYIYTFHIIEGTYKYDERNWLQPRTKPFTRLYTE</sequence>
<gene>
    <name evidence="1" type="ORF">EV182_003821</name>
</gene>